<comment type="similarity">
    <text evidence="1">Belongs to the peptidase S10 family.</text>
</comment>
<evidence type="ECO:0000256" key="5">
    <source>
        <dbReference type="ARBA" id="ARBA00022801"/>
    </source>
</evidence>
<keyword evidence="5" id="KW-0378">Hydrolase</keyword>
<sequence>MIRITIVIIFLVYSVINTKCSRSSYNDKTDHLMLTPLIDRGEAKLARSLSRNEPSILKNLESYSGYITANQSVDWNLFFWYFPNKRNLTQQAPWILWLQGGPGMSSLYGLFKEIGPLQIVNGKVEEMPVTWASEYSLLFIDNPAGSGFSFSGSGRYPKSQEEIGESLLNFMKQFIQVFPELSEAPLYIAGEEYGGKYVTALAHYIHHDENSSQILNLKGLIIGDGWLDPPNLLHYSEWALQQGFVDQNQAQLIREVENKARKYWDEGNVYHYSGNAKKAYNILKTFAPFDDQNFLKDLPENWETDIMVFLNQKKIKKLLHVGVIGFDLIHYKVQTKIYNEIYLTVKPWLEELLEHYGVLCYSGQQDMLMAYALLAESYRNFEWSGREAYIKARREPIFDSDNTIRGYLKTAGNFMEVMIRGAGQHVPTDKPKIAKGIIDSFIQKFM</sequence>
<evidence type="ECO:0000256" key="2">
    <source>
        <dbReference type="ARBA" id="ARBA00022645"/>
    </source>
</evidence>
<evidence type="ECO:0000256" key="3">
    <source>
        <dbReference type="ARBA" id="ARBA00022670"/>
    </source>
</evidence>
<evidence type="ECO:0008006" key="10">
    <source>
        <dbReference type="Google" id="ProtNLM"/>
    </source>
</evidence>
<dbReference type="InterPro" id="IPR001563">
    <property type="entry name" value="Peptidase_S10"/>
</dbReference>
<reference evidence="8" key="1">
    <citation type="submission" date="2022-03" db="EMBL/GenBank/DDBJ databases">
        <authorList>
            <person name="Martin H S."/>
        </authorList>
    </citation>
    <scope>NUCLEOTIDE SEQUENCE</scope>
</reference>
<evidence type="ECO:0000313" key="9">
    <source>
        <dbReference type="Proteomes" id="UP000837857"/>
    </source>
</evidence>
<keyword evidence="4 7" id="KW-0732">Signal</keyword>
<organism evidence="8 9">
    <name type="scientific">Iphiclides podalirius</name>
    <name type="common">scarce swallowtail</name>
    <dbReference type="NCBI Taxonomy" id="110791"/>
    <lineage>
        <taxon>Eukaryota</taxon>
        <taxon>Metazoa</taxon>
        <taxon>Ecdysozoa</taxon>
        <taxon>Arthropoda</taxon>
        <taxon>Hexapoda</taxon>
        <taxon>Insecta</taxon>
        <taxon>Pterygota</taxon>
        <taxon>Neoptera</taxon>
        <taxon>Endopterygota</taxon>
        <taxon>Lepidoptera</taxon>
        <taxon>Glossata</taxon>
        <taxon>Ditrysia</taxon>
        <taxon>Papilionoidea</taxon>
        <taxon>Papilionidae</taxon>
        <taxon>Papilioninae</taxon>
        <taxon>Iphiclides</taxon>
    </lineage>
</organism>
<dbReference type="Gene3D" id="3.40.50.1820">
    <property type="entry name" value="alpha/beta hydrolase"/>
    <property type="match status" value="1"/>
</dbReference>
<keyword evidence="6" id="KW-0325">Glycoprotein</keyword>
<proteinExistence type="inferred from homology"/>
<dbReference type="SUPFAM" id="SSF53474">
    <property type="entry name" value="alpha/beta-Hydrolases"/>
    <property type="match status" value="1"/>
</dbReference>
<feature type="chain" id="PRO_5047122026" description="Carboxypeptidase" evidence="7">
    <location>
        <begin position="21"/>
        <end position="446"/>
    </location>
</feature>
<gene>
    <name evidence="8" type="ORF">IPOD504_LOCUS4975</name>
</gene>
<accession>A0ABN8I060</accession>
<dbReference type="PRINTS" id="PR00724">
    <property type="entry name" value="CRBOXYPTASEC"/>
</dbReference>
<keyword evidence="2" id="KW-0121">Carboxypeptidase</keyword>
<dbReference type="EMBL" id="OW152828">
    <property type="protein sequence ID" value="CAH2045193.1"/>
    <property type="molecule type" value="Genomic_DNA"/>
</dbReference>
<protein>
    <recommendedName>
        <fullName evidence="10">Carboxypeptidase</fullName>
    </recommendedName>
</protein>
<keyword evidence="3" id="KW-0645">Protease</keyword>
<evidence type="ECO:0000256" key="1">
    <source>
        <dbReference type="ARBA" id="ARBA00009431"/>
    </source>
</evidence>
<evidence type="ECO:0000256" key="4">
    <source>
        <dbReference type="ARBA" id="ARBA00022729"/>
    </source>
</evidence>
<evidence type="ECO:0000256" key="7">
    <source>
        <dbReference type="SAM" id="SignalP"/>
    </source>
</evidence>
<feature type="non-terminal residue" evidence="8">
    <location>
        <position position="446"/>
    </location>
</feature>
<evidence type="ECO:0000256" key="6">
    <source>
        <dbReference type="ARBA" id="ARBA00023180"/>
    </source>
</evidence>
<keyword evidence="9" id="KW-1185">Reference proteome</keyword>
<dbReference type="PANTHER" id="PTHR11802">
    <property type="entry name" value="SERINE PROTEASE FAMILY S10 SERINE CARBOXYPEPTIDASE"/>
    <property type="match status" value="1"/>
</dbReference>
<dbReference type="PANTHER" id="PTHR11802:SF472">
    <property type="entry name" value="SERINE CARBOXYPEPTIDASE CPVL-RELATED"/>
    <property type="match status" value="1"/>
</dbReference>
<dbReference type="Pfam" id="PF00450">
    <property type="entry name" value="Peptidase_S10"/>
    <property type="match status" value="1"/>
</dbReference>
<evidence type="ECO:0000313" key="8">
    <source>
        <dbReference type="EMBL" id="CAH2045193.1"/>
    </source>
</evidence>
<name>A0ABN8I060_9NEOP</name>
<feature type="signal peptide" evidence="7">
    <location>
        <begin position="1"/>
        <end position="20"/>
    </location>
</feature>
<dbReference type="InterPro" id="IPR029058">
    <property type="entry name" value="AB_hydrolase_fold"/>
</dbReference>
<dbReference type="Proteomes" id="UP000837857">
    <property type="component" value="Chromosome 16"/>
</dbReference>